<dbReference type="CDD" id="cd12416">
    <property type="entry name" value="RRM4_RBM28_like"/>
    <property type="match status" value="1"/>
</dbReference>
<feature type="compositionally biased region" description="Basic and acidic residues" evidence="6">
    <location>
        <begin position="330"/>
        <end position="342"/>
    </location>
</feature>
<dbReference type="InterPro" id="IPR051945">
    <property type="entry name" value="RRM_MRD1_RNA_proc_ribogen"/>
</dbReference>
<dbReference type="SUPFAM" id="SSF54928">
    <property type="entry name" value="RNA-binding domain, RBD"/>
    <property type="match status" value="3"/>
</dbReference>
<name>A0AAD9P0S2_RIDPI</name>
<dbReference type="CDD" id="cd12415">
    <property type="entry name" value="RRM3_RBM28_like"/>
    <property type="match status" value="1"/>
</dbReference>
<feature type="compositionally biased region" description="Acidic residues" evidence="6">
    <location>
        <begin position="99"/>
        <end position="108"/>
    </location>
</feature>
<organism evidence="8 9">
    <name type="scientific">Ridgeia piscesae</name>
    <name type="common">Tubeworm</name>
    <dbReference type="NCBI Taxonomy" id="27915"/>
    <lineage>
        <taxon>Eukaryota</taxon>
        <taxon>Metazoa</taxon>
        <taxon>Spiralia</taxon>
        <taxon>Lophotrochozoa</taxon>
        <taxon>Annelida</taxon>
        <taxon>Polychaeta</taxon>
        <taxon>Sedentaria</taxon>
        <taxon>Canalipalpata</taxon>
        <taxon>Sabellida</taxon>
        <taxon>Siboglinidae</taxon>
        <taxon>Ridgeia</taxon>
    </lineage>
</organism>
<dbReference type="GO" id="GO:0005730">
    <property type="term" value="C:nucleolus"/>
    <property type="evidence" value="ECO:0007669"/>
    <property type="project" value="TreeGrafter"/>
</dbReference>
<dbReference type="InterPro" id="IPR000504">
    <property type="entry name" value="RRM_dom"/>
</dbReference>
<dbReference type="Gene3D" id="3.30.70.330">
    <property type="match status" value="5"/>
</dbReference>
<protein>
    <recommendedName>
        <fullName evidence="7">RRM domain-containing protein</fullName>
    </recommendedName>
</protein>
<dbReference type="AlphaFoldDB" id="A0AAD9P0S2"/>
<evidence type="ECO:0000256" key="2">
    <source>
        <dbReference type="ARBA" id="ARBA00022737"/>
    </source>
</evidence>
<evidence type="ECO:0000313" key="9">
    <source>
        <dbReference type="Proteomes" id="UP001209878"/>
    </source>
</evidence>
<feature type="domain" description="RRM" evidence="7">
    <location>
        <begin position="609"/>
        <end position="701"/>
    </location>
</feature>
<feature type="compositionally biased region" description="Acidic residues" evidence="6">
    <location>
        <begin position="353"/>
        <end position="370"/>
    </location>
</feature>
<comment type="subcellular location">
    <subcellularLocation>
        <location evidence="1">Nucleus</location>
    </subcellularLocation>
</comment>
<reference evidence="8" key="1">
    <citation type="journal article" date="2023" name="Mol. Biol. Evol.">
        <title>Third-Generation Sequencing Reveals the Adaptive Role of the Epigenome in Three Deep-Sea Polychaetes.</title>
        <authorList>
            <person name="Perez M."/>
            <person name="Aroh O."/>
            <person name="Sun Y."/>
            <person name="Lan Y."/>
            <person name="Juniper S.K."/>
            <person name="Young C.R."/>
            <person name="Angers B."/>
            <person name="Qian P.Y."/>
        </authorList>
    </citation>
    <scope>NUCLEOTIDE SEQUENCE</scope>
    <source>
        <strain evidence="8">R07B-5</strain>
    </source>
</reference>
<keyword evidence="2" id="KW-0677">Repeat</keyword>
<feature type="compositionally biased region" description="Basic and acidic residues" evidence="6">
    <location>
        <begin position="822"/>
        <end position="831"/>
    </location>
</feature>
<accession>A0AAD9P0S2</accession>
<keyword evidence="9" id="KW-1185">Reference proteome</keyword>
<dbReference type="EMBL" id="JAODUO010000215">
    <property type="protein sequence ID" value="KAK2186010.1"/>
    <property type="molecule type" value="Genomic_DNA"/>
</dbReference>
<evidence type="ECO:0000256" key="5">
    <source>
        <dbReference type="PROSITE-ProRule" id="PRU00176"/>
    </source>
</evidence>
<sequence length="858" mass="96687">MADGIEKHVKTLFVRNLPLDATTEQVESLFSEFGPLKRCFIVKEKGTDRGRGFGYVTFSLREDAETASGATHTLNGRRLGCAFAKDKPKKKKATKPEKTEDEEADEPSDTGCKDTEENSVSPVQDRPKKKKKKKQDNAENITQPGGIKGKTAAATVVLKGFKKAVTRAKLQHFLKQSGIKERAELTFPVDGWTPPTAFVRFQNKKEAVEAARTLQRWKPSEIVDGSLSVLRLSQMEILTMPKNLKQCRLIVRNLSFKCKEEDLRKEFSKFGELTEVKIPIKPDGKMFGFGFVQFLKIADANKALTEKNAKPILGRPVAVDWAVPKSKYVDAVKQPDDDKTESSADQTPKAANEEDDSESDESREEEEEEMKSDHEETEIAKDSEDDEEEDDDDDDDGDDDDIDEKESSNDDTSDEDTNDDDEENKQSKGIVFLPKGPTAEKTKQNSVPRKSDVDQGRTLFIRNLPFDAEEEDLDELFEPYGELCYCRIVMDPKTEHSRGCAFVQYKEKGSADDCLEAASEEQGAGLVLEGRRLNVTVAVPREKAKELKKPAVTKEAKDNRNLYLVREGLIRPGTQTAQGLSQADLTKRMKIETVKRQKLKNENIFVSTTRLCVHNIPVRVDDKQLKTIFLKAADDRKAHITECRVMRDMTQVNSQGVGKSRGFAFINFTEHTHALQALRTTNNSPDVFGEKKRPIVEFSLENKLALLAKEKRMERMKTKQAMLGNRTAGNQTSRNMQRKSQKLKTDAPSVTKATVDVKPGPELQKSKGPKGLPSHWGPKIRHKPRPAPAPAKKPKKQVAQKRTNSERKEMSNAPSKQKRRRVQTDDFDKLVHKYQQKLTKAMTGAPNKKSTNTKWFDT</sequence>
<keyword evidence="4" id="KW-0539">Nucleus</keyword>
<feature type="domain" description="RRM" evidence="7">
    <location>
        <begin position="10"/>
        <end position="86"/>
    </location>
</feature>
<evidence type="ECO:0000256" key="4">
    <source>
        <dbReference type="ARBA" id="ARBA00023242"/>
    </source>
</evidence>
<dbReference type="InterPro" id="IPR012677">
    <property type="entry name" value="Nucleotide-bd_a/b_plait_sf"/>
</dbReference>
<feature type="domain" description="RRM" evidence="7">
    <location>
        <begin position="247"/>
        <end position="324"/>
    </location>
</feature>
<evidence type="ECO:0000256" key="6">
    <source>
        <dbReference type="SAM" id="MobiDB-lite"/>
    </source>
</evidence>
<evidence type="ECO:0000259" key="7">
    <source>
        <dbReference type="PROSITE" id="PS50102"/>
    </source>
</evidence>
<feature type="compositionally biased region" description="Basic and acidic residues" evidence="6">
    <location>
        <begin position="371"/>
        <end position="382"/>
    </location>
</feature>
<dbReference type="CDD" id="cd00590">
    <property type="entry name" value="RRM_SF"/>
    <property type="match status" value="1"/>
</dbReference>
<keyword evidence="3 5" id="KW-0694">RNA-binding</keyword>
<comment type="caution">
    <text evidence="8">The sequence shown here is derived from an EMBL/GenBank/DDBJ whole genome shotgun (WGS) entry which is preliminary data.</text>
</comment>
<dbReference type="PANTHER" id="PTHR48039:SF5">
    <property type="entry name" value="RNA-BINDING PROTEIN 28"/>
    <property type="match status" value="1"/>
</dbReference>
<evidence type="ECO:0000256" key="1">
    <source>
        <dbReference type="ARBA" id="ARBA00004123"/>
    </source>
</evidence>
<feature type="compositionally biased region" description="Polar residues" evidence="6">
    <location>
        <begin position="848"/>
        <end position="858"/>
    </location>
</feature>
<feature type="region of interest" description="Disordered" evidence="6">
    <location>
        <begin position="715"/>
        <end position="858"/>
    </location>
</feature>
<dbReference type="PANTHER" id="PTHR48039">
    <property type="entry name" value="RNA-BINDING MOTIF PROTEIN 14B"/>
    <property type="match status" value="1"/>
</dbReference>
<feature type="region of interest" description="Disordered" evidence="6">
    <location>
        <begin position="79"/>
        <end position="146"/>
    </location>
</feature>
<dbReference type="InterPro" id="IPR035979">
    <property type="entry name" value="RBD_domain_sf"/>
</dbReference>
<dbReference type="CDD" id="cd12414">
    <property type="entry name" value="RRM2_RBM28_like"/>
    <property type="match status" value="1"/>
</dbReference>
<gene>
    <name evidence="8" type="ORF">NP493_216g00018</name>
</gene>
<dbReference type="FunFam" id="3.30.70.330:FF:000182">
    <property type="entry name" value="RNA-binding motif protein 28"/>
    <property type="match status" value="1"/>
</dbReference>
<dbReference type="GO" id="GO:0003729">
    <property type="term" value="F:mRNA binding"/>
    <property type="evidence" value="ECO:0007669"/>
    <property type="project" value="TreeGrafter"/>
</dbReference>
<dbReference type="Pfam" id="PF00076">
    <property type="entry name" value="RRM_1"/>
    <property type="match status" value="4"/>
</dbReference>
<feature type="domain" description="RRM" evidence="7">
    <location>
        <begin position="457"/>
        <end position="540"/>
    </location>
</feature>
<dbReference type="PROSITE" id="PS50102">
    <property type="entry name" value="RRM"/>
    <property type="match status" value="4"/>
</dbReference>
<evidence type="ECO:0000313" key="8">
    <source>
        <dbReference type="EMBL" id="KAK2186010.1"/>
    </source>
</evidence>
<feature type="compositionally biased region" description="Acidic residues" evidence="6">
    <location>
        <begin position="383"/>
        <end position="423"/>
    </location>
</feature>
<feature type="compositionally biased region" description="Basic and acidic residues" evidence="6">
    <location>
        <begin position="438"/>
        <end position="452"/>
    </location>
</feature>
<dbReference type="SMART" id="SM00360">
    <property type="entry name" value="RRM"/>
    <property type="match status" value="4"/>
</dbReference>
<evidence type="ECO:0000256" key="3">
    <source>
        <dbReference type="ARBA" id="ARBA00022884"/>
    </source>
</evidence>
<proteinExistence type="predicted"/>
<dbReference type="Proteomes" id="UP001209878">
    <property type="component" value="Unassembled WGS sequence"/>
</dbReference>
<feature type="region of interest" description="Disordered" evidence="6">
    <location>
        <begin position="330"/>
        <end position="452"/>
    </location>
</feature>